<sequence length="315" mass="34910">MMNQVTSVTLVPDRPSATYTSGEVVTGHCIVTVTGEMDFDCIEIKLVGKSRVEIPTNDSSRNNNDKNNGFDKYIKELSLLELVYKPSTVYHSKLSTGKHDIGYSFIVPPNVPSSYDAQFGFIRYKIKAKAGSEKNEFVLSIISPPSISPNELLIPIMENKSKNIGLLNGKTVLLHCEIPRSGFTLGTKVPIKCTINNQSLKRIVLKGALRQEVTFKAHEEERKLMQKLSSVMGATIEPQSELTHDMNIAIPVNLPIVYNTCPIIQIQYMVTAKLKIPLSFDLRMNMPIIITNLPINEPSNNADAPPAPGIINPQF</sequence>
<dbReference type="SMART" id="SM01017">
    <property type="entry name" value="Arrestin_C"/>
    <property type="match status" value="1"/>
</dbReference>
<comment type="similarity">
    <text evidence="1">Belongs to the arrestin family.</text>
</comment>
<dbReference type="OrthoDB" id="6507353at2759"/>
<dbReference type="InParanoid" id="A0A6P6XWV5"/>
<reference evidence="3" key="1">
    <citation type="submission" date="2025-08" db="UniProtKB">
        <authorList>
            <consortium name="RefSeq"/>
        </authorList>
    </citation>
    <scope>IDENTIFICATION</scope>
    <source>
        <strain evidence="3">Airmid</strain>
    </source>
</reference>
<gene>
    <name evidence="3" type="primary">LOC113792147</name>
</gene>
<proteinExistence type="inferred from homology"/>
<dbReference type="RefSeq" id="XP_027197857.1">
    <property type="nucleotide sequence ID" value="XM_027342056.1"/>
</dbReference>
<dbReference type="InterPro" id="IPR014752">
    <property type="entry name" value="Arrestin-like_C"/>
</dbReference>
<dbReference type="SUPFAM" id="SSF81296">
    <property type="entry name" value="E set domains"/>
    <property type="match status" value="2"/>
</dbReference>
<dbReference type="Gene3D" id="2.60.40.640">
    <property type="match status" value="2"/>
</dbReference>
<dbReference type="KEGG" id="dpte:113792147"/>
<dbReference type="Proteomes" id="UP000515146">
    <property type="component" value="Unplaced"/>
</dbReference>
<dbReference type="InterPro" id="IPR050357">
    <property type="entry name" value="Arrestin_domain-protein"/>
</dbReference>
<dbReference type="Pfam" id="PF02752">
    <property type="entry name" value="Arrestin_C"/>
    <property type="match status" value="1"/>
</dbReference>
<dbReference type="GO" id="GO:0005737">
    <property type="term" value="C:cytoplasm"/>
    <property type="evidence" value="ECO:0007669"/>
    <property type="project" value="TreeGrafter"/>
</dbReference>
<organism evidence="2 3">
    <name type="scientific">Dermatophagoides pteronyssinus</name>
    <name type="common">European house dust mite</name>
    <dbReference type="NCBI Taxonomy" id="6956"/>
    <lineage>
        <taxon>Eukaryota</taxon>
        <taxon>Metazoa</taxon>
        <taxon>Ecdysozoa</taxon>
        <taxon>Arthropoda</taxon>
        <taxon>Chelicerata</taxon>
        <taxon>Arachnida</taxon>
        <taxon>Acari</taxon>
        <taxon>Acariformes</taxon>
        <taxon>Sarcoptiformes</taxon>
        <taxon>Astigmata</taxon>
        <taxon>Psoroptidia</taxon>
        <taxon>Analgoidea</taxon>
        <taxon>Pyroglyphidae</taxon>
        <taxon>Dermatophagoidinae</taxon>
        <taxon>Dermatophagoides</taxon>
    </lineage>
</organism>
<dbReference type="AlphaFoldDB" id="A0A6P6XWV5"/>
<dbReference type="InterPro" id="IPR011021">
    <property type="entry name" value="Arrestin-like_N"/>
</dbReference>
<dbReference type="InterPro" id="IPR011022">
    <property type="entry name" value="Arrestin_C-like"/>
</dbReference>
<dbReference type="PANTHER" id="PTHR11188:SF176">
    <property type="entry name" value="ARRESTIN DOMAIN-CONTAINING PROTEIN 1"/>
    <property type="match status" value="1"/>
</dbReference>
<protein>
    <submittedName>
        <fullName evidence="3">Arrestin domain-containing protein 3-like</fullName>
    </submittedName>
</protein>
<dbReference type="GO" id="GO:0015031">
    <property type="term" value="P:protein transport"/>
    <property type="evidence" value="ECO:0007669"/>
    <property type="project" value="TreeGrafter"/>
</dbReference>
<keyword evidence="2" id="KW-1185">Reference proteome</keyword>
<dbReference type="Pfam" id="PF00339">
    <property type="entry name" value="Arrestin_N"/>
    <property type="match status" value="1"/>
</dbReference>
<name>A0A6P6XWV5_DERPT</name>
<evidence type="ECO:0000256" key="1">
    <source>
        <dbReference type="ARBA" id="ARBA00005298"/>
    </source>
</evidence>
<accession>A0A6P6XWV5</accession>
<dbReference type="OMA" id="YGHVRYL"/>
<dbReference type="InterPro" id="IPR014756">
    <property type="entry name" value="Ig_E-set"/>
</dbReference>
<dbReference type="PANTHER" id="PTHR11188">
    <property type="entry name" value="ARRESTIN DOMAIN CONTAINING PROTEIN"/>
    <property type="match status" value="1"/>
</dbReference>
<evidence type="ECO:0000313" key="2">
    <source>
        <dbReference type="Proteomes" id="UP000515146"/>
    </source>
</evidence>
<evidence type="ECO:0000313" key="3">
    <source>
        <dbReference type="RefSeq" id="XP_027197857.1"/>
    </source>
</evidence>